<dbReference type="InterPro" id="IPR043131">
    <property type="entry name" value="BCAT-like_N"/>
</dbReference>
<sequence>MCRFIETILFQNNNMPLIKGHEQRFVKTQMAAWGKIIYPSLEKIIRNKKVVLKNEIPYKCRVVYDSENIEISFTTYQKRAISILVLKECNDIEYHFKYENREELNFLAKDLQPGEEVLIVKNNLITETSFTNIALWNGKEWHTPKRPLLHGVQRSKLLLDKIISEKNISVQDLTFYQKIRLFNALVNWGEAWELSTKQIRTSSL</sequence>
<proteinExistence type="predicted"/>
<name>A0A386HS85_9BACT</name>
<dbReference type="KEGG" id="ark:D6B99_14595"/>
<dbReference type="InterPro" id="IPR043132">
    <property type="entry name" value="BCAT-like_C"/>
</dbReference>
<protein>
    <submittedName>
        <fullName evidence="1">4-amino-4-deoxychorismate lyase</fullName>
    </submittedName>
</protein>
<dbReference type="SUPFAM" id="SSF56752">
    <property type="entry name" value="D-aminoacid aminotransferase-like PLP-dependent enzymes"/>
    <property type="match status" value="1"/>
</dbReference>
<accession>A0A386HS85</accession>
<evidence type="ECO:0000313" key="2">
    <source>
        <dbReference type="Proteomes" id="UP000266118"/>
    </source>
</evidence>
<dbReference type="EMBL" id="CP032489">
    <property type="protein sequence ID" value="AYD48725.1"/>
    <property type="molecule type" value="Genomic_DNA"/>
</dbReference>
<dbReference type="OrthoDB" id="1148709at2"/>
<organism evidence="1 2">
    <name type="scientific">Arachidicoccus soli</name>
    <dbReference type="NCBI Taxonomy" id="2341117"/>
    <lineage>
        <taxon>Bacteria</taxon>
        <taxon>Pseudomonadati</taxon>
        <taxon>Bacteroidota</taxon>
        <taxon>Chitinophagia</taxon>
        <taxon>Chitinophagales</taxon>
        <taxon>Chitinophagaceae</taxon>
        <taxon>Arachidicoccus</taxon>
    </lineage>
</organism>
<keyword evidence="2" id="KW-1185">Reference proteome</keyword>
<dbReference type="Gene3D" id="3.30.470.10">
    <property type="match status" value="1"/>
</dbReference>
<dbReference type="Pfam" id="PF01063">
    <property type="entry name" value="Aminotran_4"/>
    <property type="match status" value="1"/>
</dbReference>
<gene>
    <name evidence="1" type="ORF">D6B99_14595</name>
</gene>
<evidence type="ECO:0000313" key="1">
    <source>
        <dbReference type="EMBL" id="AYD48725.1"/>
    </source>
</evidence>
<dbReference type="Gene3D" id="3.20.10.10">
    <property type="entry name" value="D-amino Acid Aminotransferase, subunit A, domain 2"/>
    <property type="match status" value="1"/>
</dbReference>
<dbReference type="AlphaFoldDB" id="A0A386HS85"/>
<dbReference type="InterPro" id="IPR036038">
    <property type="entry name" value="Aminotransferase-like"/>
</dbReference>
<reference evidence="1 2" key="1">
    <citation type="submission" date="2018-09" db="EMBL/GenBank/DDBJ databases">
        <title>Arachidicoccus sp. nov., a bacterium isolated from soil.</title>
        <authorList>
            <person name="Weon H.-Y."/>
            <person name="Kwon S.-W."/>
            <person name="Lee S.A."/>
        </authorList>
    </citation>
    <scope>NUCLEOTIDE SEQUENCE [LARGE SCALE GENOMIC DNA]</scope>
    <source>
        <strain evidence="1 2">KIS59-12</strain>
    </source>
</reference>
<dbReference type="GO" id="GO:0016829">
    <property type="term" value="F:lyase activity"/>
    <property type="evidence" value="ECO:0007669"/>
    <property type="project" value="UniProtKB-KW"/>
</dbReference>
<dbReference type="InterPro" id="IPR001544">
    <property type="entry name" value="Aminotrans_IV"/>
</dbReference>
<dbReference type="Proteomes" id="UP000266118">
    <property type="component" value="Chromosome"/>
</dbReference>
<keyword evidence="1" id="KW-0456">Lyase</keyword>